<sequence>MSDSVYFDLSEIPVPVSGRFTDHNHIPVIQFNASVKDHTRNVKRTVSKSIFLTGSDSQPASTHFQEVHEIVASGYSHDGNYRAILRETGDKDKKRFVEIWAGDRMEACKEVTDVHGAFYNDDFLSSISFSYKDRTVLYVAEKKTKPSIEKESTEGFSYTPSFGEGLPGKKTPIIFLFNWEKSKLTTLSFPNPSILFGQPIFSPAGNDTIYATGYEFTHEGRLLGIKFCFNRPFGIWEIKLPSDSQLDAADDDQKASPCALECKLRKLTPPDLSCRSPRIIVTNKSTQLLWISNATGGAHAGTAAIHSLDITTTVDPANARVVVDRVWTPKDGEFPGLYCDPVFVQSPFLRLRNTEQGSLVLHSTWGSTTRVLLISVDNGEVKDLTKNSGDDLFNWTVLNTDGGRRILCSRSSITKPYELVVGEVNDSGTVSWRVVYTTPVSSKISESLSCLAVEIIPIPNRAPTETILVKNLNSKASAKDKVLPLILFPHGGPHGATHTGFNPAVAAWALEGYNISMPNYTGSTGYGETHIQALIGKCGTLDVGDCIESVRHLVKLGIAEEGPGKIFITGGSHGGFLTGHLIGQYSDVFTAAALRNPVTSAEISTSDIPDWYYSEFGIDYPMQSKPLGSDGTESSSASFNVPPPLLMTPDFYKRLFLASPMSYVEKVKVPVLLLLGGSDARVAPTQGVEYYHALKAVKRKEGKADDVELLWFPEESHPLEGVIASKVSWFKTVEWFKRK</sequence>
<evidence type="ECO:0000256" key="1">
    <source>
        <dbReference type="ARBA" id="ARBA00000721"/>
    </source>
</evidence>
<evidence type="ECO:0000256" key="5">
    <source>
        <dbReference type="ARBA" id="ARBA00012917"/>
    </source>
</evidence>
<evidence type="ECO:0000256" key="6">
    <source>
        <dbReference type="ARBA" id="ARBA00022490"/>
    </source>
</evidence>
<evidence type="ECO:0000259" key="10">
    <source>
        <dbReference type="Pfam" id="PF19283"/>
    </source>
</evidence>
<proteinExistence type="inferred from homology"/>
<dbReference type="Pfam" id="PF00326">
    <property type="entry name" value="Peptidase_S9"/>
    <property type="match status" value="2"/>
</dbReference>
<dbReference type="GO" id="GO:0005737">
    <property type="term" value="C:cytoplasm"/>
    <property type="evidence" value="ECO:0007669"/>
    <property type="project" value="UniProtKB-SubCell"/>
</dbReference>
<dbReference type="PANTHER" id="PTHR42776:SF4">
    <property type="entry name" value="ACYLAMINO-ACID-RELEASING ENZYME"/>
    <property type="match status" value="1"/>
</dbReference>
<dbReference type="SUPFAM" id="SSF82171">
    <property type="entry name" value="DPP6 N-terminal domain-like"/>
    <property type="match status" value="1"/>
</dbReference>
<organism evidence="11 12">
    <name type="scientific">Tetrapyrgos nigripes</name>
    <dbReference type="NCBI Taxonomy" id="182062"/>
    <lineage>
        <taxon>Eukaryota</taxon>
        <taxon>Fungi</taxon>
        <taxon>Dikarya</taxon>
        <taxon>Basidiomycota</taxon>
        <taxon>Agaricomycotina</taxon>
        <taxon>Agaricomycetes</taxon>
        <taxon>Agaricomycetidae</taxon>
        <taxon>Agaricales</taxon>
        <taxon>Marasmiineae</taxon>
        <taxon>Marasmiaceae</taxon>
        <taxon>Tetrapyrgos</taxon>
    </lineage>
</organism>
<evidence type="ECO:0000313" key="11">
    <source>
        <dbReference type="EMBL" id="KAF5366775.1"/>
    </source>
</evidence>
<dbReference type="Gene3D" id="3.40.50.1820">
    <property type="entry name" value="alpha/beta hydrolase"/>
    <property type="match status" value="1"/>
</dbReference>
<dbReference type="Proteomes" id="UP000559256">
    <property type="component" value="Unassembled WGS sequence"/>
</dbReference>
<comment type="similarity">
    <text evidence="3">Belongs to the peptidase S9C family.</text>
</comment>
<keyword evidence="7" id="KW-0378">Hydrolase</keyword>
<comment type="catalytic activity">
    <reaction evidence="1">
        <text>Cleavage of an N-acetyl or N-formyl amino acid from the N-terminus of a polypeptide.</text>
        <dbReference type="EC" id="3.4.19.1"/>
    </reaction>
</comment>
<accession>A0A8H5GL69</accession>
<evidence type="ECO:0000256" key="3">
    <source>
        <dbReference type="ARBA" id="ARBA00010040"/>
    </source>
</evidence>
<dbReference type="Pfam" id="PF19283">
    <property type="entry name" value="APEH_N"/>
    <property type="match status" value="1"/>
</dbReference>
<dbReference type="OrthoDB" id="43744at2759"/>
<dbReference type="PANTHER" id="PTHR42776">
    <property type="entry name" value="SERINE PEPTIDASE S9 FAMILY MEMBER"/>
    <property type="match status" value="1"/>
</dbReference>
<gene>
    <name evidence="11" type="ORF">D9758_006498</name>
</gene>
<dbReference type="SUPFAM" id="SSF53474">
    <property type="entry name" value="alpha/beta-Hydrolases"/>
    <property type="match status" value="1"/>
</dbReference>
<feature type="domain" description="Acylamino-acid-releasing enzyme N-terminal" evidence="10">
    <location>
        <begin position="29"/>
        <end position="432"/>
    </location>
</feature>
<feature type="domain" description="Peptidase S9 prolyl oligopeptidase catalytic" evidence="9">
    <location>
        <begin position="505"/>
        <end position="619"/>
    </location>
</feature>
<evidence type="ECO:0000256" key="2">
    <source>
        <dbReference type="ARBA" id="ARBA00004496"/>
    </source>
</evidence>
<dbReference type="GO" id="GO:0006508">
    <property type="term" value="P:proteolysis"/>
    <property type="evidence" value="ECO:0007669"/>
    <property type="project" value="InterPro"/>
</dbReference>
<evidence type="ECO:0000256" key="7">
    <source>
        <dbReference type="ARBA" id="ARBA00022801"/>
    </source>
</evidence>
<evidence type="ECO:0000256" key="4">
    <source>
        <dbReference type="ARBA" id="ARBA00011881"/>
    </source>
</evidence>
<feature type="domain" description="Peptidase S9 prolyl oligopeptidase catalytic" evidence="9">
    <location>
        <begin position="658"/>
        <end position="736"/>
    </location>
</feature>
<dbReference type="GO" id="GO:0004252">
    <property type="term" value="F:serine-type endopeptidase activity"/>
    <property type="evidence" value="ECO:0007669"/>
    <property type="project" value="TreeGrafter"/>
</dbReference>
<dbReference type="EC" id="3.4.19.1" evidence="5"/>
<evidence type="ECO:0000256" key="8">
    <source>
        <dbReference type="ARBA" id="ARBA00032829"/>
    </source>
</evidence>
<keyword evidence="12" id="KW-1185">Reference proteome</keyword>
<keyword evidence="6" id="KW-0963">Cytoplasm</keyword>
<dbReference type="InterPro" id="IPR045550">
    <property type="entry name" value="AARE_N"/>
</dbReference>
<comment type="subcellular location">
    <subcellularLocation>
        <location evidence="2">Cytoplasm</location>
    </subcellularLocation>
</comment>
<evidence type="ECO:0000259" key="9">
    <source>
        <dbReference type="Pfam" id="PF00326"/>
    </source>
</evidence>
<dbReference type="InterPro" id="IPR029058">
    <property type="entry name" value="AB_hydrolase_fold"/>
</dbReference>
<comment type="subunit">
    <text evidence="4">Homotetramer.</text>
</comment>
<protein>
    <recommendedName>
        <fullName evidence="5">acylaminoacyl-peptidase</fullName>
        <ecNumber evidence="5">3.4.19.1</ecNumber>
    </recommendedName>
    <alternativeName>
        <fullName evidence="8">Dipeptidyl-peptidase V</fullName>
    </alternativeName>
</protein>
<reference evidence="11 12" key="1">
    <citation type="journal article" date="2020" name="ISME J.">
        <title>Uncovering the hidden diversity of litter-decomposition mechanisms in mushroom-forming fungi.</title>
        <authorList>
            <person name="Floudas D."/>
            <person name="Bentzer J."/>
            <person name="Ahren D."/>
            <person name="Johansson T."/>
            <person name="Persson P."/>
            <person name="Tunlid A."/>
        </authorList>
    </citation>
    <scope>NUCLEOTIDE SEQUENCE [LARGE SCALE GENOMIC DNA]</scope>
    <source>
        <strain evidence="11 12">CBS 291.85</strain>
    </source>
</reference>
<comment type="caution">
    <text evidence="11">The sequence shown here is derived from an EMBL/GenBank/DDBJ whole genome shotgun (WGS) entry which is preliminary data.</text>
</comment>
<dbReference type="GO" id="GO:0008242">
    <property type="term" value="F:omega peptidase activity"/>
    <property type="evidence" value="ECO:0007669"/>
    <property type="project" value="UniProtKB-EC"/>
</dbReference>
<dbReference type="EMBL" id="JAACJM010000021">
    <property type="protein sequence ID" value="KAF5366775.1"/>
    <property type="molecule type" value="Genomic_DNA"/>
</dbReference>
<dbReference type="AlphaFoldDB" id="A0A8H5GL69"/>
<name>A0A8H5GL69_9AGAR</name>
<dbReference type="InterPro" id="IPR001375">
    <property type="entry name" value="Peptidase_S9_cat"/>
</dbReference>
<evidence type="ECO:0000313" key="12">
    <source>
        <dbReference type="Proteomes" id="UP000559256"/>
    </source>
</evidence>